<dbReference type="Proteomes" id="UP000034664">
    <property type="component" value="Unassembled WGS sequence"/>
</dbReference>
<name>A0A0G0TBK8_9BACT</name>
<reference evidence="1 2" key="1">
    <citation type="journal article" date="2015" name="Nature">
        <title>rRNA introns, odd ribosomes, and small enigmatic genomes across a large radiation of phyla.</title>
        <authorList>
            <person name="Brown C.T."/>
            <person name="Hug L.A."/>
            <person name="Thomas B.C."/>
            <person name="Sharon I."/>
            <person name="Castelle C.J."/>
            <person name="Singh A."/>
            <person name="Wilkins M.J."/>
            <person name="Williams K.H."/>
            <person name="Banfield J.F."/>
        </authorList>
    </citation>
    <scope>NUCLEOTIDE SEQUENCE [LARGE SCALE GENOMIC DNA]</scope>
</reference>
<comment type="caution">
    <text evidence="1">The sequence shown here is derived from an EMBL/GenBank/DDBJ whole genome shotgun (WGS) entry which is preliminary data.</text>
</comment>
<evidence type="ECO:0000313" key="2">
    <source>
        <dbReference type="Proteomes" id="UP000034664"/>
    </source>
</evidence>
<dbReference type="AlphaFoldDB" id="A0A0G0TBK8"/>
<gene>
    <name evidence="1" type="ORF">UU14_C0010G0020</name>
</gene>
<sequence length="78" mass="9031">MQLIPITTLRKQIYAITDRVIKTGVPAKFNKDGHVLTISVEKKKSKLANLKKHNTIVGDPKELIDLKVWEWHEQENLK</sequence>
<evidence type="ECO:0000313" key="1">
    <source>
        <dbReference type="EMBL" id="KKR72186.1"/>
    </source>
</evidence>
<protein>
    <recommendedName>
        <fullName evidence="3">Antitoxin</fullName>
    </recommendedName>
</protein>
<dbReference type="EMBL" id="LBZM01000010">
    <property type="protein sequence ID" value="KKR72186.1"/>
    <property type="molecule type" value="Genomic_DNA"/>
</dbReference>
<evidence type="ECO:0008006" key="3">
    <source>
        <dbReference type="Google" id="ProtNLM"/>
    </source>
</evidence>
<accession>A0A0G0TBK8</accession>
<organism evidence="1 2">
    <name type="scientific">Candidatus Roizmanbacteria bacterium GW2011_GWB1_40_7</name>
    <dbReference type="NCBI Taxonomy" id="1618482"/>
    <lineage>
        <taxon>Bacteria</taxon>
        <taxon>Candidatus Roizmaniibacteriota</taxon>
    </lineage>
</organism>
<proteinExistence type="predicted"/>